<dbReference type="Proteomes" id="UP000095751">
    <property type="component" value="Unassembled WGS sequence"/>
</dbReference>
<proteinExistence type="predicted"/>
<feature type="region of interest" description="Disordered" evidence="1">
    <location>
        <begin position="226"/>
        <end position="251"/>
    </location>
</feature>
<protein>
    <submittedName>
        <fullName evidence="2">Uncharacterized protein</fullName>
    </submittedName>
</protein>
<feature type="region of interest" description="Disordered" evidence="1">
    <location>
        <begin position="1"/>
        <end position="23"/>
    </location>
</feature>
<dbReference type="AlphaFoldDB" id="A0A1E7FSC3"/>
<evidence type="ECO:0000313" key="3">
    <source>
        <dbReference type="Proteomes" id="UP000095751"/>
    </source>
</evidence>
<dbReference type="InParanoid" id="A0A1E7FSC3"/>
<feature type="compositionally biased region" description="Low complexity" evidence="1">
    <location>
        <begin position="226"/>
        <end position="238"/>
    </location>
</feature>
<name>A0A1E7FSC3_9STRA</name>
<feature type="compositionally biased region" description="Low complexity" evidence="1">
    <location>
        <begin position="1"/>
        <end position="13"/>
    </location>
</feature>
<sequence length="333" mass="37261">MSTTAATTATTSSVGSKNKNDNVNTTTTKDPLLFATFNSLYKERQGFFLIEGNGLFESSPDSKLSPFKVLSWWCDLEFLKSSSSSSEEEKIDDYYYNGGYTGRTINFFLDPGVTTSDGSNKYIGSVSAMFIPSLNTFEGQIHSTGENWVDRFWDAGIVSAPIRYISWDTMSFSGFGTYTKIKVEQAADYFRNNSITINKNSNINADLTPETCSGIYKEVWESNTKNKQQLQEQNQQQKQPDHKINTSKTTKIISPKEEVEAEEMSQLKAINSDLLSRLEVIENILAYYYGDNGQSADDVIPSCRNSKNDINNGINIAGNVKKHCIAFYQLLLA</sequence>
<evidence type="ECO:0000313" key="2">
    <source>
        <dbReference type="EMBL" id="OEU21071.1"/>
    </source>
</evidence>
<reference evidence="2 3" key="1">
    <citation type="submission" date="2016-09" db="EMBL/GenBank/DDBJ databases">
        <title>Extensive genetic diversity and differential bi-allelic expression allows diatom success in the polar Southern Ocean.</title>
        <authorList>
            <consortium name="DOE Joint Genome Institute"/>
            <person name="Mock T."/>
            <person name="Otillar R.P."/>
            <person name="Strauss J."/>
            <person name="Dupont C."/>
            <person name="Frickenhaus S."/>
            <person name="Maumus F."/>
            <person name="Mcmullan M."/>
            <person name="Sanges R."/>
            <person name="Schmutz J."/>
            <person name="Toseland A."/>
            <person name="Valas R."/>
            <person name="Veluchamy A."/>
            <person name="Ward B.J."/>
            <person name="Allen A."/>
            <person name="Barry K."/>
            <person name="Falciatore A."/>
            <person name="Ferrante M."/>
            <person name="Fortunato A.E."/>
            <person name="Gloeckner G."/>
            <person name="Gruber A."/>
            <person name="Hipkin R."/>
            <person name="Janech M."/>
            <person name="Kroth P."/>
            <person name="Leese F."/>
            <person name="Lindquist E."/>
            <person name="Lyon B.R."/>
            <person name="Martin J."/>
            <person name="Mayer C."/>
            <person name="Parker M."/>
            <person name="Quesneville H."/>
            <person name="Raymond J."/>
            <person name="Uhlig C."/>
            <person name="Valentin K.U."/>
            <person name="Worden A.Z."/>
            <person name="Armbrust E.V."/>
            <person name="Bowler C."/>
            <person name="Green B."/>
            <person name="Moulton V."/>
            <person name="Van Oosterhout C."/>
            <person name="Grigoriev I."/>
        </authorList>
    </citation>
    <scope>NUCLEOTIDE SEQUENCE [LARGE SCALE GENOMIC DNA]</scope>
    <source>
        <strain evidence="2 3">CCMP1102</strain>
    </source>
</reference>
<gene>
    <name evidence="2" type="ORF">FRACYDRAFT_234698</name>
</gene>
<organism evidence="2 3">
    <name type="scientific">Fragilariopsis cylindrus CCMP1102</name>
    <dbReference type="NCBI Taxonomy" id="635003"/>
    <lineage>
        <taxon>Eukaryota</taxon>
        <taxon>Sar</taxon>
        <taxon>Stramenopiles</taxon>
        <taxon>Ochrophyta</taxon>
        <taxon>Bacillariophyta</taxon>
        <taxon>Bacillariophyceae</taxon>
        <taxon>Bacillariophycidae</taxon>
        <taxon>Bacillariales</taxon>
        <taxon>Bacillariaceae</taxon>
        <taxon>Fragilariopsis</taxon>
    </lineage>
</organism>
<keyword evidence="3" id="KW-1185">Reference proteome</keyword>
<dbReference type="EMBL" id="KV784354">
    <property type="protein sequence ID" value="OEU21071.1"/>
    <property type="molecule type" value="Genomic_DNA"/>
</dbReference>
<accession>A0A1E7FSC3</accession>
<evidence type="ECO:0000256" key="1">
    <source>
        <dbReference type="SAM" id="MobiDB-lite"/>
    </source>
</evidence>
<dbReference type="KEGG" id="fcy:FRACYDRAFT_234698"/>